<dbReference type="PROSITE" id="PS51257">
    <property type="entry name" value="PROKAR_LIPOPROTEIN"/>
    <property type="match status" value="1"/>
</dbReference>
<proteinExistence type="predicted"/>
<evidence type="ECO:0000256" key="4">
    <source>
        <dbReference type="ARBA" id="ARBA00023136"/>
    </source>
</evidence>
<feature type="transmembrane region" description="Helical" evidence="5">
    <location>
        <begin position="98"/>
        <end position="116"/>
    </location>
</feature>
<dbReference type="GO" id="GO:0016020">
    <property type="term" value="C:membrane"/>
    <property type="evidence" value="ECO:0007669"/>
    <property type="project" value="UniProtKB-SubCell"/>
</dbReference>
<keyword evidence="2 5" id="KW-0812">Transmembrane</keyword>
<dbReference type="InterPro" id="IPR007267">
    <property type="entry name" value="GtrA_DPMS_TM"/>
</dbReference>
<feature type="transmembrane region" description="Helical" evidence="5">
    <location>
        <begin position="30"/>
        <end position="50"/>
    </location>
</feature>
<evidence type="ECO:0000256" key="1">
    <source>
        <dbReference type="ARBA" id="ARBA00004141"/>
    </source>
</evidence>
<organism evidence="7 8">
    <name type="scientific">Duganella fentianensis</name>
    <dbReference type="NCBI Taxonomy" id="2692177"/>
    <lineage>
        <taxon>Bacteria</taxon>
        <taxon>Pseudomonadati</taxon>
        <taxon>Pseudomonadota</taxon>
        <taxon>Betaproteobacteria</taxon>
        <taxon>Burkholderiales</taxon>
        <taxon>Oxalobacteraceae</taxon>
        <taxon>Telluria group</taxon>
        <taxon>Duganella</taxon>
    </lineage>
</organism>
<dbReference type="GO" id="GO:0000271">
    <property type="term" value="P:polysaccharide biosynthetic process"/>
    <property type="evidence" value="ECO:0007669"/>
    <property type="project" value="InterPro"/>
</dbReference>
<dbReference type="RefSeq" id="WP_161033758.1">
    <property type="nucleotide sequence ID" value="NZ_WWCL01000001.1"/>
</dbReference>
<evidence type="ECO:0000256" key="3">
    <source>
        <dbReference type="ARBA" id="ARBA00022989"/>
    </source>
</evidence>
<feature type="transmembrane region" description="Helical" evidence="5">
    <location>
        <begin position="70"/>
        <end position="92"/>
    </location>
</feature>
<dbReference type="Pfam" id="PF04138">
    <property type="entry name" value="GtrA_DPMS_TM"/>
    <property type="match status" value="1"/>
</dbReference>
<accession>A0A845HWT7</accession>
<evidence type="ECO:0000256" key="5">
    <source>
        <dbReference type="SAM" id="Phobius"/>
    </source>
</evidence>
<comment type="caution">
    <text evidence="7">The sequence shown here is derived from an EMBL/GenBank/DDBJ whole genome shotgun (WGS) entry which is preliminary data.</text>
</comment>
<name>A0A845HWT7_9BURK</name>
<evidence type="ECO:0000313" key="8">
    <source>
        <dbReference type="Proteomes" id="UP000444316"/>
    </source>
</evidence>
<dbReference type="AlphaFoldDB" id="A0A845HWT7"/>
<protein>
    <submittedName>
        <fullName evidence="7">GtrA family protein</fullName>
    </submittedName>
</protein>
<evidence type="ECO:0000259" key="6">
    <source>
        <dbReference type="Pfam" id="PF04138"/>
    </source>
</evidence>
<dbReference type="Proteomes" id="UP000444316">
    <property type="component" value="Unassembled WGS sequence"/>
</dbReference>
<dbReference type="EMBL" id="WWCL01000001">
    <property type="protein sequence ID" value="MYN43991.1"/>
    <property type="molecule type" value="Genomic_DNA"/>
</dbReference>
<evidence type="ECO:0000256" key="2">
    <source>
        <dbReference type="ARBA" id="ARBA00022692"/>
    </source>
</evidence>
<keyword evidence="3 5" id="KW-1133">Transmembrane helix</keyword>
<feature type="domain" description="GtrA/DPMS transmembrane" evidence="6">
    <location>
        <begin position="11"/>
        <end position="121"/>
    </location>
</feature>
<comment type="subcellular location">
    <subcellularLocation>
        <location evidence="1">Membrane</location>
        <topology evidence="1">Multi-pass membrane protein</topology>
    </subcellularLocation>
</comment>
<keyword evidence="8" id="KW-1185">Reference proteome</keyword>
<sequence>MTEHRPRFAIFVLGGLLCAALDVGLMQLLLWQGCSALLATSGGFLAGLLLNYAFHARVTFGRLTSGASFLRFLCVVAINYMITVALVNLAIVLGFPPLAGKIVSLPVVAVNGFLLSKHWIFK</sequence>
<reference evidence="7" key="1">
    <citation type="submission" date="2019-12" db="EMBL/GenBank/DDBJ databases">
        <title>Novel species isolated from a subtropical stream in China.</title>
        <authorList>
            <person name="Lu H."/>
        </authorList>
    </citation>
    <scope>NUCLEOTIDE SEQUENCE [LARGE SCALE GENOMIC DNA]</scope>
    <source>
        <strain evidence="7">FT93W</strain>
    </source>
</reference>
<evidence type="ECO:0000313" key="7">
    <source>
        <dbReference type="EMBL" id="MYN43991.1"/>
    </source>
</evidence>
<keyword evidence="4 5" id="KW-0472">Membrane</keyword>
<gene>
    <name evidence="7" type="ORF">GTP23_02780</name>
</gene>